<gene>
    <name evidence="2" type="ORF">BMI79_10100</name>
</gene>
<dbReference type="SUPFAM" id="SSF53335">
    <property type="entry name" value="S-adenosyl-L-methionine-dependent methyltransferases"/>
    <property type="match status" value="1"/>
</dbReference>
<evidence type="ECO:0000313" key="2">
    <source>
        <dbReference type="EMBL" id="OMQ23837.1"/>
    </source>
</evidence>
<dbReference type="Pfam" id="PF08241">
    <property type="entry name" value="Methyltransf_11"/>
    <property type="match status" value="1"/>
</dbReference>
<evidence type="ECO:0000259" key="1">
    <source>
        <dbReference type="Pfam" id="PF08241"/>
    </source>
</evidence>
<reference evidence="2 3" key="1">
    <citation type="submission" date="2016-11" db="EMBL/GenBank/DDBJ databases">
        <title>Rahnella oryzae sp. nov., isolated from rice root.</title>
        <authorList>
            <person name="Zhang X.-X."/>
            <person name="Zhang J."/>
        </authorList>
    </citation>
    <scope>NUCLEOTIDE SEQUENCE [LARGE SCALE GENOMIC DNA]</scope>
    <source>
        <strain evidence="2 3">J11-6</strain>
    </source>
</reference>
<dbReference type="RefSeq" id="WP_076942046.1">
    <property type="nucleotide sequence ID" value="NZ_MOXD01000004.1"/>
</dbReference>
<sequence>MTIVNISPVEFFSLDDFMYFQQDRLDDSVTDNEVKSVLEIIEQQGILDILDTPCGYVRHSKALMRLGHRVTGIDLSPSFIEQASIHNFGERGRFYLGEMDDMLGGGGSLI</sequence>
<dbReference type="Gene3D" id="3.40.50.150">
    <property type="entry name" value="Vaccinia Virus protein VP39"/>
    <property type="match status" value="1"/>
</dbReference>
<name>A0A1S8CK87_9GAMM</name>
<organism evidence="2 3">
    <name type="scientific">Serratia oryzae</name>
    <dbReference type="NCBI Taxonomy" id="2034155"/>
    <lineage>
        <taxon>Bacteria</taxon>
        <taxon>Pseudomonadati</taxon>
        <taxon>Pseudomonadota</taxon>
        <taxon>Gammaproteobacteria</taxon>
        <taxon>Enterobacterales</taxon>
        <taxon>Yersiniaceae</taxon>
        <taxon>Serratia</taxon>
    </lineage>
</organism>
<dbReference type="OrthoDB" id="9804312at2"/>
<dbReference type="EMBL" id="MOXD01000004">
    <property type="protein sequence ID" value="OMQ23837.1"/>
    <property type="molecule type" value="Genomic_DNA"/>
</dbReference>
<keyword evidence="3" id="KW-1185">Reference proteome</keyword>
<accession>A0A1S8CK87</accession>
<dbReference type="Proteomes" id="UP000216021">
    <property type="component" value="Unassembled WGS sequence"/>
</dbReference>
<dbReference type="InterPro" id="IPR029063">
    <property type="entry name" value="SAM-dependent_MTases_sf"/>
</dbReference>
<protein>
    <recommendedName>
        <fullName evidence="1">Methyltransferase type 11 domain-containing protein</fullName>
    </recommendedName>
</protein>
<dbReference type="GO" id="GO:0008757">
    <property type="term" value="F:S-adenosylmethionine-dependent methyltransferase activity"/>
    <property type="evidence" value="ECO:0007669"/>
    <property type="project" value="InterPro"/>
</dbReference>
<dbReference type="InterPro" id="IPR013216">
    <property type="entry name" value="Methyltransf_11"/>
</dbReference>
<comment type="caution">
    <text evidence="2">The sequence shown here is derived from an EMBL/GenBank/DDBJ whole genome shotgun (WGS) entry which is preliminary data.</text>
</comment>
<dbReference type="STRING" id="2034155.BMI79_10100"/>
<dbReference type="AlphaFoldDB" id="A0A1S8CK87"/>
<proteinExistence type="predicted"/>
<evidence type="ECO:0000313" key="3">
    <source>
        <dbReference type="Proteomes" id="UP000216021"/>
    </source>
</evidence>
<feature type="domain" description="Methyltransferase type 11" evidence="1">
    <location>
        <begin position="50"/>
        <end position="99"/>
    </location>
</feature>